<dbReference type="GO" id="GO:0006515">
    <property type="term" value="P:protein quality control for misfolded or incompletely synthesized proteins"/>
    <property type="evidence" value="ECO:0007669"/>
    <property type="project" value="TreeGrafter"/>
</dbReference>
<dbReference type="GO" id="GO:0004252">
    <property type="term" value="F:serine-type endopeptidase activity"/>
    <property type="evidence" value="ECO:0007669"/>
    <property type="project" value="InterPro"/>
</dbReference>
<dbReference type="SUPFAM" id="SSF52540">
    <property type="entry name" value="P-loop containing nucleoside triphosphate hydrolases"/>
    <property type="match status" value="1"/>
</dbReference>
<gene>
    <name evidence="2" type="ORF">EXY23_10780</name>
</gene>
<organism evidence="2 3">
    <name type="scientific">Roseicella aquatilis</name>
    <dbReference type="NCBI Taxonomy" id="2527868"/>
    <lineage>
        <taxon>Bacteria</taxon>
        <taxon>Pseudomonadati</taxon>
        <taxon>Pseudomonadota</taxon>
        <taxon>Alphaproteobacteria</taxon>
        <taxon>Acetobacterales</taxon>
        <taxon>Roseomonadaceae</taxon>
        <taxon>Roseicella</taxon>
    </lineage>
</organism>
<comment type="caution">
    <text evidence="2">The sequence shown here is derived from an EMBL/GenBank/DDBJ whole genome shotgun (WGS) entry which is preliminary data.</text>
</comment>
<protein>
    <submittedName>
        <fullName evidence="2">AAA family ATPase</fullName>
    </submittedName>
</protein>
<dbReference type="EMBL" id="SKBM01000008">
    <property type="protein sequence ID" value="TCZ63300.1"/>
    <property type="molecule type" value="Genomic_DNA"/>
</dbReference>
<dbReference type="PANTHER" id="PTHR43718:SF2">
    <property type="entry name" value="LON PROTEASE HOMOLOG, MITOCHONDRIAL"/>
    <property type="match status" value="1"/>
</dbReference>
<dbReference type="GO" id="GO:0016887">
    <property type="term" value="F:ATP hydrolysis activity"/>
    <property type="evidence" value="ECO:0007669"/>
    <property type="project" value="InterPro"/>
</dbReference>
<sequence length="507" mass="54230">MPDTQLDSHAMPAPADYHSIEATPQASVLLFGDEKTPPLWLWLAVEREELIGLETALLCHLRSPLFPSRIGEGPLQPGDDAGLLEFALRFGTIAGRFAQGSDLVLAATRIVTERGGPLARQGALACIEALQYRLHSEARSLGAAATNPARLRHFVLASRLAADLWLRHIQGPDSGRPLHKRLGEALGLPATATAPAAAPVAAPEPLAASPVEGPNSVTVLQPFEPPNDRAEWLNYQGLAAPLPLRRVPRDVIRRIEALAGQAPAFAAPLKEIRRTLALAAHAGRPSPRIRPILLVGAPGIGKTWFARRLAQALDLPFGSLNLGGATDNRCLQGTARGWSAATPAWPIAEMCRMQAPNPLLFLDEVEKAGGQRESNGRAHDTLLAMIEPESAAGWFDECLRTAADLRNVVWIMAANETRGIPAPLLSRVSVHHVEPPPASAFDGTLASLLSGIANDIGCTAHDLPALATETRGALKRSFAQHRNLRRLRAQIEECLGVAAEEALLTAH</sequence>
<dbReference type="GO" id="GO:0007005">
    <property type="term" value="P:mitochondrion organization"/>
    <property type="evidence" value="ECO:0007669"/>
    <property type="project" value="TreeGrafter"/>
</dbReference>
<dbReference type="AlphaFoldDB" id="A0A4R4DNN2"/>
<dbReference type="Pfam" id="PF00004">
    <property type="entry name" value="AAA"/>
    <property type="match status" value="1"/>
</dbReference>
<dbReference type="Proteomes" id="UP000295023">
    <property type="component" value="Unassembled WGS sequence"/>
</dbReference>
<dbReference type="GO" id="GO:0051131">
    <property type="term" value="P:chaperone-mediated protein complex assembly"/>
    <property type="evidence" value="ECO:0007669"/>
    <property type="project" value="TreeGrafter"/>
</dbReference>
<keyword evidence="3" id="KW-1185">Reference proteome</keyword>
<dbReference type="Gene3D" id="3.40.50.300">
    <property type="entry name" value="P-loop containing nucleotide triphosphate hydrolases"/>
    <property type="match status" value="1"/>
</dbReference>
<evidence type="ECO:0000313" key="2">
    <source>
        <dbReference type="EMBL" id="TCZ63300.1"/>
    </source>
</evidence>
<dbReference type="GO" id="GO:0005524">
    <property type="term" value="F:ATP binding"/>
    <property type="evidence" value="ECO:0007669"/>
    <property type="project" value="InterPro"/>
</dbReference>
<dbReference type="GO" id="GO:0003697">
    <property type="term" value="F:single-stranded DNA binding"/>
    <property type="evidence" value="ECO:0007669"/>
    <property type="project" value="TreeGrafter"/>
</dbReference>
<proteinExistence type="predicted"/>
<reference evidence="2 3" key="1">
    <citation type="submission" date="2019-03" db="EMBL/GenBank/DDBJ databases">
        <title>Paracraurococcus aquatilis NE82 genome sequence.</title>
        <authorList>
            <person name="Zhao Y."/>
            <person name="Du Z."/>
        </authorList>
    </citation>
    <scope>NUCLEOTIDE SEQUENCE [LARGE SCALE GENOMIC DNA]</scope>
    <source>
        <strain evidence="2 3">NE82</strain>
    </source>
</reference>
<dbReference type="InterPro" id="IPR027065">
    <property type="entry name" value="Lon_Prtase"/>
</dbReference>
<evidence type="ECO:0000259" key="1">
    <source>
        <dbReference type="SMART" id="SM00382"/>
    </source>
</evidence>
<dbReference type="GO" id="GO:0004176">
    <property type="term" value="F:ATP-dependent peptidase activity"/>
    <property type="evidence" value="ECO:0007669"/>
    <property type="project" value="InterPro"/>
</dbReference>
<dbReference type="RefSeq" id="WP_132288327.1">
    <property type="nucleotide sequence ID" value="NZ_SKBM01000008.1"/>
</dbReference>
<dbReference type="InterPro" id="IPR003593">
    <property type="entry name" value="AAA+_ATPase"/>
</dbReference>
<dbReference type="InterPro" id="IPR003959">
    <property type="entry name" value="ATPase_AAA_core"/>
</dbReference>
<dbReference type="SMART" id="SM00382">
    <property type="entry name" value="AAA"/>
    <property type="match status" value="1"/>
</dbReference>
<dbReference type="PANTHER" id="PTHR43718">
    <property type="entry name" value="LON PROTEASE"/>
    <property type="match status" value="1"/>
</dbReference>
<dbReference type="OrthoDB" id="5297432at2"/>
<feature type="domain" description="AAA+ ATPase" evidence="1">
    <location>
        <begin position="288"/>
        <end position="438"/>
    </location>
</feature>
<accession>A0A4R4DNN2</accession>
<name>A0A4R4DNN2_9PROT</name>
<evidence type="ECO:0000313" key="3">
    <source>
        <dbReference type="Proteomes" id="UP000295023"/>
    </source>
</evidence>
<dbReference type="InterPro" id="IPR027417">
    <property type="entry name" value="P-loop_NTPase"/>
</dbReference>